<dbReference type="STRING" id="1077936.SAMN05421545_1043"/>
<sequence length="58" mass="6391">MVQQIIIFLIFAVAVGYMGWVIYRSFMPNKNAGCAKGCGSCSAIDFSKIQKELDKKAV</sequence>
<dbReference type="AlphaFoldDB" id="A0A1N6USA1"/>
<dbReference type="EMBL" id="FTNM01000001">
    <property type="protein sequence ID" value="SIQ68459.1"/>
    <property type="molecule type" value="Genomic_DNA"/>
</dbReference>
<feature type="transmembrane region" description="Helical" evidence="1">
    <location>
        <begin position="6"/>
        <end position="23"/>
    </location>
</feature>
<keyword evidence="3" id="KW-1185">Reference proteome</keyword>
<keyword evidence="1" id="KW-0812">Transmembrane</keyword>
<evidence type="ECO:0000313" key="2">
    <source>
        <dbReference type="EMBL" id="SIQ68459.1"/>
    </source>
</evidence>
<keyword evidence="1" id="KW-1133">Transmembrane helix</keyword>
<reference evidence="3" key="1">
    <citation type="submission" date="2017-01" db="EMBL/GenBank/DDBJ databases">
        <authorList>
            <person name="Varghese N."/>
            <person name="Submissions S."/>
        </authorList>
    </citation>
    <scope>NUCLEOTIDE SEQUENCE [LARGE SCALE GENOMIC DNA]</scope>
    <source>
        <strain evidence="3">DM9</strain>
    </source>
</reference>
<evidence type="ECO:0000313" key="3">
    <source>
        <dbReference type="Proteomes" id="UP000185924"/>
    </source>
</evidence>
<dbReference type="Proteomes" id="UP000185924">
    <property type="component" value="Unassembled WGS sequence"/>
</dbReference>
<dbReference type="OrthoDB" id="982357at2"/>
<proteinExistence type="predicted"/>
<dbReference type="Pfam" id="PF12669">
    <property type="entry name" value="FeoB_associated"/>
    <property type="match status" value="1"/>
</dbReference>
<accession>A0A1N6USA1</accession>
<dbReference type="RefSeq" id="WP_071530898.1">
    <property type="nucleotide sequence ID" value="NZ_FTNM01000001.1"/>
</dbReference>
<evidence type="ECO:0000256" key="1">
    <source>
        <dbReference type="SAM" id="Phobius"/>
    </source>
</evidence>
<protein>
    <submittedName>
        <fullName evidence="2">Virus attachment protein p12 family protein</fullName>
    </submittedName>
</protein>
<gene>
    <name evidence="2" type="ORF">SAMN05421545_1043</name>
</gene>
<organism evidence="2 3">
    <name type="scientific">Pontibacter lucknowensis</name>
    <dbReference type="NCBI Taxonomy" id="1077936"/>
    <lineage>
        <taxon>Bacteria</taxon>
        <taxon>Pseudomonadati</taxon>
        <taxon>Bacteroidota</taxon>
        <taxon>Cytophagia</taxon>
        <taxon>Cytophagales</taxon>
        <taxon>Hymenobacteraceae</taxon>
        <taxon>Pontibacter</taxon>
    </lineage>
</organism>
<keyword evidence="1" id="KW-0472">Membrane</keyword>
<name>A0A1N6USA1_9BACT</name>